<dbReference type="Proteomes" id="UP000571017">
    <property type="component" value="Unassembled WGS sequence"/>
</dbReference>
<dbReference type="PANTHER" id="PTHR46663">
    <property type="entry name" value="DIGUANYLATE CYCLASE DGCT-RELATED"/>
    <property type="match status" value="1"/>
</dbReference>
<dbReference type="EMBL" id="JACEFG010000001">
    <property type="protein sequence ID" value="MBA2173778.1"/>
    <property type="molecule type" value="Genomic_DNA"/>
</dbReference>
<sequence>MKLNYLFVMMAFYIGLGIIIGMLFSLVLPLWITVPEQAMPWFSFGFVLAGIVLGLGNYLIFSMFVKRFIKHFQCVLRSVRNGDLSARSRLKSSGVLAELKQSVNMTLEDLEKTQQTMQRDELTKLPNRLSLQQFFHNRERIIGTSYAFYFLDMNDFKSINDTYGHLMGDNVLRHVADSIRKAIGKENHLYRLSGDEFVILHQTSTYLDDDIRMMCQKITEPFNKSITIEDIPLNINLSIGVYHFKYGHEDLETIMDKADQAMYEAKTNNHKKYVVFQGESSTIKHLSSSS</sequence>
<dbReference type="PANTHER" id="PTHR46663:SF2">
    <property type="entry name" value="GGDEF DOMAIN-CONTAINING PROTEIN"/>
    <property type="match status" value="1"/>
</dbReference>
<accession>A0A838CPJ1</accession>
<evidence type="ECO:0000313" key="7">
    <source>
        <dbReference type="EMBL" id="MBA2173778.1"/>
    </source>
</evidence>
<proteinExistence type="predicted"/>
<dbReference type="GO" id="GO:0005886">
    <property type="term" value="C:plasma membrane"/>
    <property type="evidence" value="ECO:0007669"/>
    <property type="project" value="UniProtKB-SubCell"/>
</dbReference>
<evidence type="ECO:0000259" key="5">
    <source>
        <dbReference type="PROSITE" id="PS50885"/>
    </source>
</evidence>
<dbReference type="InterPro" id="IPR029787">
    <property type="entry name" value="Nucleotide_cyclase"/>
</dbReference>
<dbReference type="SUPFAM" id="SSF55073">
    <property type="entry name" value="Nucleotide cyclase"/>
    <property type="match status" value="1"/>
</dbReference>
<keyword evidence="8" id="KW-1185">Reference proteome</keyword>
<dbReference type="InterPro" id="IPR043128">
    <property type="entry name" value="Rev_trsase/Diguanyl_cyclase"/>
</dbReference>
<dbReference type="CDD" id="cd01949">
    <property type="entry name" value="GGDEF"/>
    <property type="match status" value="1"/>
</dbReference>
<dbReference type="Gene3D" id="3.30.70.270">
    <property type="match status" value="1"/>
</dbReference>
<dbReference type="GO" id="GO:0007165">
    <property type="term" value="P:signal transduction"/>
    <property type="evidence" value="ECO:0007669"/>
    <property type="project" value="InterPro"/>
</dbReference>
<keyword evidence="4" id="KW-0812">Transmembrane</keyword>
<dbReference type="RefSeq" id="WP_181470814.1">
    <property type="nucleotide sequence ID" value="NZ_JACEFG010000001.1"/>
</dbReference>
<feature type="domain" description="HAMP" evidence="5">
    <location>
        <begin position="75"/>
        <end position="115"/>
    </location>
</feature>
<dbReference type="InterPro" id="IPR052163">
    <property type="entry name" value="DGC-Regulatory_Protein"/>
</dbReference>
<evidence type="ECO:0000256" key="1">
    <source>
        <dbReference type="ARBA" id="ARBA00004236"/>
    </source>
</evidence>
<evidence type="ECO:0000256" key="3">
    <source>
        <dbReference type="ARBA" id="ARBA00023136"/>
    </source>
</evidence>
<evidence type="ECO:0000256" key="2">
    <source>
        <dbReference type="ARBA" id="ARBA00022475"/>
    </source>
</evidence>
<dbReference type="InterPro" id="IPR003660">
    <property type="entry name" value="HAMP_dom"/>
</dbReference>
<comment type="caution">
    <text evidence="7">The sequence shown here is derived from an EMBL/GenBank/DDBJ whole genome shotgun (WGS) entry which is preliminary data.</text>
</comment>
<dbReference type="PROSITE" id="PS50885">
    <property type="entry name" value="HAMP"/>
    <property type="match status" value="1"/>
</dbReference>
<dbReference type="PROSITE" id="PS50887">
    <property type="entry name" value="GGDEF"/>
    <property type="match status" value="1"/>
</dbReference>
<protein>
    <submittedName>
        <fullName evidence="7">Diguanylate cyclase</fullName>
    </submittedName>
</protein>
<gene>
    <name evidence="7" type="ORF">H0266_02590</name>
</gene>
<dbReference type="AlphaFoldDB" id="A0A838CPJ1"/>
<comment type="subcellular location">
    <subcellularLocation>
        <location evidence="1">Cell membrane</location>
    </subcellularLocation>
</comment>
<reference evidence="7 8" key="1">
    <citation type="journal article" date="2004" name="Extremophiles">
        <title>Halobacillus locisalis sp. nov., a halophilic bacterium isolated from a marine solar saltern of the Yellow Sea in Korea.</title>
        <authorList>
            <person name="Yoon J.H."/>
            <person name="Kang K.H."/>
            <person name="Oh T.K."/>
            <person name="Park Y.H."/>
        </authorList>
    </citation>
    <scope>NUCLEOTIDE SEQUENCE [LARGE SCALE GENOMIC DNA]</scope>
    <source>
        <strain evidence="7 8">KCTC 3788</strain>
    </source>
</reference>
<evidence type="ECO:0000313" key="8">
    <source>
        <dbReference type="Proteomes" id="UP000571017"/>
    </source>
</evidence>
<organism evidence="7 8">
    <name type="scientific">Halobacillus locisalis</name>
    <dbReference type="NCBI Taxonomy" id="220753"/>
    <lineage>
        <taxon>Bacteria</taxon>
        <taxon>Bacillati</taxon>
        <taxon>Bacillota</taxon>
        <taxon>Bacilli</taxon>
        <taxon>Bacillales</taxon>
        <taxon>Bacillaceae</taxon>
        <taxon>Halobacillus</taxon>
    </lineage>
</organism>
<dbReference type="Pfam" id="PF00990">
    <property type="entry name" value="GGDEF"/>
    <property type="match status" value="1"/>
</dbReference>
<evidence type="ECO:0000259" key="6">
    <source>
        <dbReference type="PROSITE" id="PS50887"/>
    </source>
</evidence>
<keyword evidence="4" id="KW-1133">Transmembrane helix</keyword>
<evidence type="ECO:0000256" key="4">
    <source>
        <dbReference type="SAM" id="Phobius"/>
    </source>
</evidence>
<keyword evidence="3 4" id="KW-0472">Membrane</keyword>
<name>A0A838CPJ1_9BACI</name>
<feature type="domain" description="GGDEF" evidence="6">
    <location>
        <begin position="144"/>
        <end position="278"/>
    </location>
</feature>
<dbReference type="InterPro" id="IPR000160">
    <property type="entry name" value="GGDEF_dom"/>
</dbReference>
<feature type="transmembrane region" description="Helical" evidence="4">
    <location>
        <begin position="7"/>
        <end position="32"/>
    </location>
</feature>
<feature type="transmembrane region" description="Helical" evidence="4">
    <location>
        <begin position="38"/>
        <end position="61"/>
    </location>
</feature>
<dbReference type="NCBIfam" id="TIGR00254">
    <property type="entry name" value="GGDEF"/>
    <property type="match status" value="1"/>
</dbReference>
<dbReference type="SMART" id="SM00267">
    <property type="entry name" value="GGDEF"/>
    <property type="match status" value="1"/>
</dbReference>
<keyword evidence="2" id="KW-1003">Cell membrane</keyword>